<feature type="non-terminal residue" evidence="1">
    <location>
        <position position="141"/>
    </location>
</feature>
<reference evidence="1" key="1">
    <citation type="journal article" date="2019" name="Sci. Rep.">
        <title>Draft genome of Tanacetum cinerariifolium, the natural source of mosquito coil.</title>
        <authorList>
            <person name="Yamashiro T."/>
            <person name="Shiraishi A."/>
            <person name="Satake H."/>
            <person name="Nakayama K."/>
        </authorList>
    </citation>
    <scope>NUCLEOTIDE SEQUENCE</scope>
</reference>
<dbReference type="EMBL" id="BKCJ011257001">
    <property type="protein sequence ID" value="GFD11122.1"/>
    <property type="molecule type" value="Genomic_DNA"/>
</dbReference>
<gene>
    <name evidence="1" type="ORF">Tci_883091</name>
</gene>
<proteinExistence type="predicted"/>
<comment type="caution">
    <text evidence="1">The sequence shown here is derived from an EMBL/GenBank/DDBJ whole genome shotgun (WGS) entry which is preliminary data.</text>
</comment>
<accession>A0A699TK87</accession>
<evidence type="ECO:0000313" key="1">
    <source>
        <dbReference type="EMBL" id="GFD11122.1"/>
    </source>
</evidence>
<organism evidence="1">
    <name type="scientific">Tanacetum cinerariifolium</name>
    <name type="common">Dalmatian daisy</name>
    <name type="synonym">Chrysanthemum cinerariifolium</name>
    <dbReference type="NCBI Taxonomy" id="118510"/>
    <lineage>
        <taxon>Eukaryota</taxon>
        <taxon>Viridiplantae</taxon>
        <taxon>Streptophyta</taxon>
        <taxon>Embryophyta</taxon>
        <taxon>Tracheophyta</taxon>
        <taxon>Spermatophyta</taxon>
        <taxon>Magnoliopsida</taxon>
        <taxon>eudicotyledons</taxon>
        <taxon>Gunneridae</taxon>
        <taxon>Pentapetalae</taxon>
        <taxon>asterids</taxon>
        <taxon>campanulids</taxon>
        <taxon>Asterales</taxon>
        <taxon>Asteraceae</taxon>
        <taxon>Asteroideae</taxon>
        <taxon>Anthemideae</taxon>
        <taxon>Anthemidinae</taxon>
        <taxon>Tanacetum</taxon>
    </lineage>
</organism>
<name>A0A699TK87_TANCI</name>
<dbReference type="AlphaFoldDB" id="A0A699TK87"/>
<sequence>MNVRGDEGPDAEDDDEELYRDVNINLKGRDIEMTDVHTTQVLEDTHVTLTPVNPDGQQHILSVSSQFVTSMFNPSPDAAVQIQSDRLRDKDQAKNEDILNKHDENIQKIIKDQIKEQVKVQVSKILPKIEKTVNEQLEAKV</sequence>
<protein>
    <submittedName>
        <fullName evidence="1">Uncharacterized protein</fullName>
    </submittedName>
</protein>